<gene>
    <name evidence="2" type="ORF">BDK51DRAFT_27654</name>
</gene>
<feature type="compositionally biased region" description="Polar residues" evidence="1">
    <location>
        <begin position="457"/>
        <end position="469"/>
    </location>
</feature>
<dbReference type="GO" id="GO:0032786">
    <property type="term" value="P:positive regulation of DNA-templated transcription, elongation"/>
    <property type="evidence" value="ECO:0007669"/>
    <property type="project" value="InterPro"/>
</dbReference>
<dbReference type="PANTHER" id="PTHR28291:SF1">
    <property type="entry name" value="CTD KINASE SUBUNIT GAMMA"/>
    <property type="match status" value="1"/>
</dbReference>
<proteinExistence type="predicted"/>
<dbReference type="AlphaFoldDB" id="A0A4V1IQU8"/>
<dbReference type="Proteomes" id="UP000269721">
    <property type="component" value="Unassembled WGS sequence"/>
</dbReference>
<name>A0A4V1IQU8_9FUNG</name>
<feature type="region of interest" description="Disordered" evidence="1">
    <location>
        <begin position="258"/>
        <end position="469"/>
    </location>
</feature>
<feature type="compositionally biased region" description="Low complexity" evidence="1">
    <location>
        <begin position="419"/>
        <end position="428"/>
    </location>
</feature>
<feature type="compositionally biased region" description="Acidic residues" evidence="1">
    <location>
        <begin position="278"/>
        <end position="293"/>
    </location>
</feature>
<dbReference type="OrthoDB" id="21266at2759"/>
<organism evidence="2 3">
    <name type="scientific">Blyttiomyces helicus</name>
    <dbReference type="NCBI Taxonomy" id="388810"/>
    <lineage>
        <taxon>Eukaryota</taxon>
        <taxon>Fungi</taxon>
        <taxon>Fungi incertae sedis</taxon>
        <taxon>Chytridiomycota</taxon>
        <taxon>Chytridiomycota incertae sedis</taxon>
        <taxon>Chytridiomycetes</taxon>
        <taxon>Chytridiomycetes incertae sedis</taxon>
        <taxon>Blyttiomyces</taxon>
    </lineage>
</organism>
<keyword evidence="3" id="KW-1185">Reference proteome</keyword>
<feature type="compositionally biased region" description="Pro residues" evidence="1">
    <location>
        <begin position="407"/>
        <end position="418"/>
    </location>
</feature>
<evidence type="ECO:0000313" key="2">
    <source>
        <dbReference type="EMBL" id="RKO87807.1"/>
    </source>
</evidence>
<reference evidence="3" key="1">
    <citation type="journal article" date="2018" name="Nat. Microbiol.">
        <title>Leveraging single-cell genomics to expand the fungal tree of life.</title>
        <authorList>
            <person name="Ahrendt S.R."/>
            <person name="Quandt C.A."/>
            <person name="Ciobanu D."/>
            <person name="Clum A."/>
            <person name="Salamov A."/>
            <person name="Andreopoulos B."/>
            <person name="Cheng J.F."/>
            <person name="Woyke T."/>
            <person name="Pelin A."/>
            <person name="Henrissat B."/>
            <person name="Reynolds N.K."/>
            <person name="Benny G.L."/>
            <person name="Smith M.E."/>
            <person name="James T.Y."/>
            <person name="Grigoriev I.V."/>
        </authorList>
    </citation>
    <scope>NUCLEOTIDE SEQUENCE [LARGE SCALE GENOMIC DNA]</scope>
</reference>
<dbReference type="InterPro" id="IPR042326">
    <property type="entry name" value="Ctk3"/>
</dbReference>
<feature type="compositionally biased region" description="Basic and acidic residues" evidence="1">
    <location>
        <begin position="258"/>
        <end position="270"/>
    </location>
</feature>
<feature type="region of interest" description="Disordered" evidence="1">
    <location>
        <begin position="80"/>
        <end position="102"/>
    </location>
</feature>
<evidence type="ECO:0000313" key="3">
    <source>
        <dbReference type="Proteomes" id="UP000269721"/>
    </source>
</evidence>
<protein>
    <submittedName>
        <fullName evidence="2">Uncharacterized protein</fullName>
    </submittedName>
</protein>
<dbReference type="GO" id="GO:0045943">
    <property type="term" value="P:positive regulation of transcription by RNA polymerase I"/>
    <property type="evidence" value="ECO:0007669"/>
    <property type="project" value="TreeGrafter"/>
</dbReference>
<accession>A0A4V1IQU8</accession>
<sequence>MNSGMLEDPYDIRVDFKALLRSEQREKASWGPTQLYKVVEYALKYRRNGEDLFDCLHETLDCLDPVWTDGRLDDQDSRRVTAGGALGEGNDNGVRRRGGKGLDDRQKHCREFEGSRSSELVELAIVISDKLCQEGKKERETSGDGKSSNENKFIEIVSKELTQILDGVLQLLDRHNEDSRLPKPPRKPNANYTSVKKFIARWRDKETFSVKELNAYEEKIDHLNNTGTIWDTPYPVEGLSDREKADLLRGITSRVEADRERQKKEREDLVLRPSAEQADLDDGTDGPEWEESWMQDNELHDVEDGEDPHEECERTKYSVYVRQRPSPSVSLPTPSPSAMTSPYSATVGASPHPHITPQDHPPHPSPQHAGYYGPPSHAPPAMPPYGYHTQHSYFPHQHPPPHHPPHHPAPQQHPPPHMPQQHHQQHPMQGGGGGGPPAGYPPHGYSGAQYPRPGPYNTYQPVQQPGQHY</sequence>
<dbReference type="PANTHER" id="PTHR28291">
    <property type="entry name" value="CTD KINASE SUBUNIT GAMMA"/>
    <property type="match status" value="1"/>
</dbReference>
<evidence type="ECO:0000256" key="1">
    <source>
        <dbReference type="SAM" id="MobiDB-lite"/>
    </source>
</evidence>
<dbReference type="GO" id="GO:0070692">
    <property type="term" value="C:CTDK-1 complex"/>
    <property type="evidence" value="ECO:0007669"/>
    <property type="project" value="InterPro"/>
</dbReference>
<dbReference type="EMBL" id="KZ997149">
    <property type="protein sequence ID" value="RKO87807.1"/>
    <property type="molecule type" value="Genomic_DNA"/>
</dbReference>